<sequence length="136" mass="14640">MTWNHEIDTAPRDGSHVILAMPNKTTFRSYWCTPKGEPEHWCMLSHKNTPVAWMPWPEHPFQSPAGESLGANAGGDDVDGSAARAARQSDNTHPAGGVESGIDGSFVDETASGPDVKRAPLIIHKHIFLDDVGGSV</sequence>
<evidence type="ECO:0000313" key="3">
    <source>
        <dbReference type="Proteomes" id="UP000183050"/>
    </source>
</evidence>
<name>A0A1L3ZB71_RHILE</name>
<proteinExistence type="predicted"/>
<gene>
    <name evidence="2" type="ORF">BMW22_15820</name>
</gene>
<protein>
    <submittedName>
        <fullName evidence="2">Uncharacterized protein</fullName>
    </submittedName>
</protein>
<organism evidence="2 3">
    <name type="scientific">Rhizobium leguminosarum</name>
    <dbReference type="NCBI Taxonomy" id="384"/>
    <lineage>
        <taxon>Bacteria</taxon>
        <taxon>Pseudomonadati</taxon>
        <taxon>Pseudomonadota</taxon>
        <taxon>Alphaproteobacteria</taxon>
        <taxon>Hyphomicrobiales</taxon>
        <taxon>Rhizobiaceae</taxon>
        <taxon>Rhizobium/Agrobacterium group</taxon>
        <taxon>Rhizobium</taxon>
    </lineage>
</organism>
<dbReference type="Proteomes" id="UP000183050">
    <property type="component" value="Chromosome"/>
</dbReference>
<reference evidence="2 3" key="1">
    <citation type="submission" date="2016-11" db="EMBL/GenBank/DDBJ databases">
        <title>Rhizobium leguminosarum bv. viciae strain Vaf12 isolated from Vavilovia formosa root nodules from Russia, Dagestan.</title>
        <authorList>
            <person name="Kimeklis A."/>
        </authorList>
    </citation>
    <scope>NUCLEOTIDE SEQUENCE [LARGE SCALE GENOMIC DNA]</scope>
    <source>
        <strain evidence="2 3">Vaf-108</strain>
    </source>
</reference>
<feature type="region of interest" description="Disordered" evidence="1">
    <location>
        <begin position="57"/>
        <end position="113"/>
    </location>
</feature>
<evidence type="ECO:0000256" key="1">
    <source>
        <dbReference type="SAM" id="MobiDB-lite"/>
    </source>
</evidence>
<dbReference type="RefSeq" id="WP_072639338.1">
    <property type="nucleotide sequence ID" value="NZ_CP018228.1"/>
</dbReference>
<dbReference type="EMBL" id="CP018228">
    <property type="protein sequence ID" value="API52893.1"/>
    <property type="molecule type" value="Genomic_DNA"/>
</dbReference>
<accession>A0A1L3ZB71</accession>
<dbReference type="AlphaFoldDB" id="A0A1L3ZB71"/>
<evidence type="ECO:0000313" key="2">
    <source>
        <dbReference type="EMBL" id="API52893.1"/>
    </source>
</evidence>